<evidence type="ECO:0000256" key="2">
    <source>
        <dbReference type="ARBA" id="ARBA00023125"/>
    </source>
</evidence>
<feature type="compositionally biased region" description="Low complexity" evidence="5">
    <location>
        <begin position="71"/>
        <end position="80"/>
    </location>
</feature>
<name>A0ABX7NWM6_9BACT</name>
<keyword evidence="2 4" id="KW-0238">DNA-binding</keyword>
<feature type="domain" description="HTH gntR-type" evidence="6">
    <location>
        <begin position="6"/>
        <end position="74"/>
    </location>
</feature>
<dbReference type="RefSeq" id="WP_206724867.1">
    <property type="nucleotide sequence ID" value="NZ_CP071090.1"/>
</dbReference>
<dbReference type="SUPFAM" id="SSF48498">
    <property type="entry name" value="Tetracyclin repressor-like, C-terminal domain"/>
    <property type="match status" value="1"/>
</dbReference>
<keyword evidence="9" id="KW-1185">Reference proteome</keyword>
<dbReference type="InterPro" id="IPR036271">
    <property type="entry name" value="Tet_transcr_reg_TetR-rel_C_sf"/>
</dbReference>
<dbReference type="EMBL" id="CP071090">
    <property type="protein sequence ID" value="QSQ23292.1"/>
    <property type="molecule type" value="Genomic_DNA"/>
</dbReference>
<dbReference type="PANTHER" id="PTHR30055:SF151">
    <property type="entry name" value="TRANSCRIPTIONAL REGULATORY PROTEIN"/>
    <property type="match status" value="1"/>
</dbReference>
<evidence type="ECO:0000256" key="5">
    <source>
        <dbReference type="SAM" id="MobiDB-lite"/>
    </source>
</evidence>
<evidence type="ECO:0000256" key="1">
    <source>
        <dbReference type="ARBA" id="ARBA00023015"/>
    </source>
</evidence>
<dbReference type="InterPro" id="IPR001647">
    <property type="entry name" value="HTH_TetR"/>
</dbReference>
<dbReference type="Gene3D" id="1.10.10.60">
    <property type="entry name" value="Homeodomain-like"/>
    <property type="match status" value="1"/>
</dbReference>
<evidence type="ECO:0000256" key="4">
    <source>
        <dbReference type="PROSITE-ProRule" id="PRU00335"/>
    </source>
</evidence>
<dbReference type="SMART" id="SM00345">
    <property type="entry name" value="HTH_GNTR"/>
    <property type="match status" value="1"/>
</dbReference>
<feature type="region of interest" description="Disordered" evidence="5">
    <location>
        <begin position="71"/>
        <end position="94"/>
    </location>
</feature>
<evidence type="ECO:0000259" key="6">
    <source>
        <dbReference type="PROSITE" id="PS50949"/>
    </source>
</evidence>
<dbReference type="InterPro" id="IPR036390">
    <property type="entry name" value="WH_DNA-bd_sf"/>
</dbReference>
<dbReference type="CDD" id="cd07377">
    <property type="entry name" value="WHTH_GntR"/>
    <property type="match status" value="1"/>
</dbReference>
<organism evidence="8 9">
    <name type="scientific">Pyxidicoccus parkwayensis</name>
    <dbReference type="NCBI Taxonomy" id="2813578"/>
    <lineage>
        <taxon>Bacteria</taxon>
        <taxon>Pseudomonadati</taxon>
        <taxon>Myxococcota</taxon>
        <taxon>Myxococcia</taxon>
        <taxon>Myxococcales</taxon>
        <taxon>Cystobacterineae</taxon>
        <taxon>Myxococcaceae</taxon>
        <taxon>Pyxidicoccus</taxon>
    </lineage>
</organism>
<sequence length="327" mass="35472">MSRAGDPPYVRIVTELRRRIATGELRAGDRVPSTRQVAKEWGVALATAAKALDALGREGLTQALPRVGTVVTPAAPGVSPASPPQRRRPPVEADTDLSRERIVRAAVAIADSQGLAALSMRSVATRIGVPPMSLYRHVPGKDDLVLLMADAVLRELELPRVPPAGWRARLEVMLRLQWTLYRRHPWLARVLSLSRPQLIPSGMVHTEWALSAVEGLGLDVSAMLHVCLTAVGFVRGIAIELEAESEAEAETGLTNEEWMASQEEPMGRVIHSGRFPMLSRVAAAQDLVVSVDTLFEFGLPRLLDGLAVLLDAPGRRPPTGRGNPHSR</sequence>
<dbReference type="PROSITE" id="PS50949">
    <property type="entry name" value="HTH_GNTR"/>
    <property type="match status" value="1"/>
</dbReference>
<proteinExistence type="predicted"/>
<dbReference type="InterPro" id="IPR000524">
    <property type="entry name" value="Tscrpt_reg_HTH_GntR"/>
</dbReference>
<feature type="DNA-binding region" description="H-T-H motif" evidence="4">
    <location>
        <begin position="119"/>
        <end position="138"/>
    </location>
</feature>
<keyword evidence="3" id="KW-0804">Transcription</keyword>
<evidence type="ECO:0000256" key="3">
    <source>
        <dbReference type="ARBA" id="ARBA00023163"/>
    </source>
</evidence>
<dbReference type="InterPro" id="IPR050109">
    <property type="entry name" value="HTH-type_TetR-like_transc_reg"/>
</dbReference>
<evidence type="ECO:0000313" key="8">
    <source>
        <dbReference type="EMBL" id="QSQ23292.1"/>
    </source>
</evidence>
<dbReference type="SUPFAM" id="SSF46785">
    <property type="entry name" value="Winged helix' DNA-binding domain"/>
    <property type="match status" value="1"/>
</dbReference>
<protein>
    <submittedName>
        <fullName evidence="8">TetR/AcrR family transcriptional regulator C-terminal domain-containing protein</fullName>
    </submittedName>
</protein>
<dbReference type="Pfam" id="PF00392">
    <property type="entry name" value="GntR"/>
    <property type="match status" value="1"/>
</dbReference>
<dbReference type="Pfam" id="PF02909">
    <property type="entry name" value="TetR_C_1"/>
    <property type="match status" value="1"/>
</dbReference>
<evidence type="ECO:0000313" key="9">
    <source>
        <dbReference type="Proteomes" id="UP000662747"/>
    </source>
</evidence>
<dbReference type="PANTHER" id="PTHR30055">
    <property type="entry name" value="HTH-TYPE TRANSCRIPTIONAL REGULATOR RUTR"/>
    <property type="match status" value="1"/>
</dbReference>
<dbReference type="SUPFAM" id="SSF46689">
    <property type="entry name" value="Homeodomain-like"/>
    <property type="match status" value="1"/>
</dbReference>
<dbReference type="Proteomes" id="UP000662747">
    <property type="component" value="Chromosome"/>
</dbReference>
<reference evidence="8 9" key="1">
    <citation type="submission" date="2021-02" db="EMBL/GenBank/DDBJ databases">
        <title>De Novo genome assembly of isolated myxobacteria.</title>
        <authorList>
            <person name="Stevens D.C."/>
        </authorList>
    </citation>
    <scope>NUCLEOTIDE SEQUENCE [LARGE SCALE GENOMIC DNA]</scope>
    <source>
        <strain evidence="9">SCPEA02</strain>
    </source>
</reference>
<dbReference type="InterPro" id="IPR009057">
    <property type="entry name" value="Homeodomain-like_sf"/>
</dbReference>
<feature type="domain" description="HTH tetR-type" evidence="7">
    <location>
        <begin position="96"/>
        <end position="156"/>
    </location>
</feature>
<dbReference type="InterPro" id="IPR036388">
    <property type="entry name" value="WH-like_DNA-bd_sf"/>
</dbReference>
<dbReference type="PROSITE" id="PS50977">
    <property type="entry name" value="HTH_TETR_2"/>
    <property type="match status" value="1"/>
</dbReference>
<evidence type="ECO:0000259" key="7">
    <source>
        <dbReference type="PROSITE" id="PS50977"/>
    </source>
</evidence>
<dbReference type="Pfam" id="PF00440">
    <property type="entry name" value="TetR_N"/>
    <property type="match status" value="1"/>
</dbReference>
<accession>A0ABX7NWM6</accession>
<dbReference type="Gene3D" id="1.10.357.10">
    <property type="entry name" value="Tetracycline Repressor, domain 2"/>
    <property type="match status" value="1"/>
</dbReference>
<dbReference type="Gene3D" id="1.10.10.10">
    <property type="entry name" value="Winged helix-like DNA-binding domain superfamily/Winged helix DNA-binding domain"/>
    <property type="match status" value="1"/>
</dbReference>
<gene>
    <name evidence="8" type="ORF">JY651_50870</name>
</gene>
<dbReference type="InterPro" id="IPR004111">
    <property type="entry name" value="Repressor_TetR_C"/>
</dbReference>
<keyword evidence="1" id="KW-0805">Transcription regulation</keyword>